<evidence type="ECO:0000256" key="1">
    <source>
        <dbReference type="ARBA" id="ARBA00004236"/>
    </source>
</evidence>
<dbReference type="Gene3D" id="3.30.870.10">
    <property type="entry name" value="Endonuclease Chain A"/>
    <property type="match status" value="2"/>
</dbReference>
<dbReference type="InterPro" id="IPR001736">
    <property type="entry name" value="PLipase_D/transphosphatidylase"/>
</dbReference>
<evidence type="ECO:0000256" key="9">
    <source>
        <dbReference type="SAM" id="Phobius"/>
    </source>
</evidence>
<keyword evidence="3" id="KW-0808">Transferase</keyword>
<dbReference type="CDD" id="cd09112">
    <property type="entry name" value="PLDc_CLS_2"/>
    <property type="match status" value="1"/>
</dbReference>
<dbReference type="SUPFAM" id="SSF56024">
    <property type="entry name" value="Phospholipase D/nuclease"/>
    <property type="match status" value="2"/>
</dbReference>
<keyword evidence="7 9" id="KW-0472">Membrane</keyword>
<evidence type="ECO:0000256" key="6">
    <source>
        <dbReference type="ARBA" id="ARBA00022989"/>
    </source>
</evidence>
<organism evidence="11 12">
    <name type="scientific">Halobacillus seohaensis</name>
    <dbReference type="NCBI Taxonomy" id="447421"/>
    <lineage>
        <taxon>Bacteria</taxon>
        <taxon>Bacillati</taxon>
        <taxon>Bacillota</taxon>
        <taxon>Bacilli</taxon>
        <taxon>Bacillales</taxon>
        <taxon>Bacillaceae</taxon>
        <taxon>Halobacillus</taxon>
    </lineage>
</organism>
<evidence type="ECO:0000256" key="2">
    <source>
        <dbReference type="ARBA" id="ARBA00022475"/>
    </source>
</evidence>
<protein>
    <recommendedName>
        <fullName evidence="8">Cardiolipin synthase</fullName>
        <ecNumber evidence="8">2.7.8.-</ecNumber>
    </recommendedName>
</protein>
<evidence type="ECO:0000313" key="11">
    <source>
        <dbReference type="EMBL" id="MFC7062286.1"/>
    </source>
</evidence>
<dbReference type="SMART" id="SM00155">
    <property type="entry name" value="PLDc"/>
    <property type="match status" value="2"/>
</dbReference>
<gene>
    <name evidence="11" type="primary">cls</name>
    <name evidence="11" type="ORF">ACFQIC_10490</name>
</gene>
<keyword evidence="12" id="KW-1185">Reference proteome</keyword>
<keyword evidence="6 9" id="KW-1133">Transmembrane helix</keyword>
<evidence type="ECO:0000313" key="12">
    <source>
        <dbReference type="Proteomes" id="UP001596410"/>
    </source>
</evidence>
<dbReference type="PROSITE" id="PS50035">
    <property type="entry name" value="PLD"/>
    <property type="match status" value="2"/>
</dbReference>
<sequence length="396" mass="45908">MTALLIIVVILIIIIALAILDFSLGKRQHEKKQRSLLFPQTTGDYQLYSRGQDLFEDFFQDIDNAKKQVDILFYIVKNDRSGQKFMDIIKKKAREGIQVRLLVDRLGGLPLSKKIRNDLKDAGVQFQFSETPNFPFFFYKLNRRNHRKITVIDGKIGYIGGFNIGQDYVGENAYFQDWRDYHLRYIGPVVSDLHKVFLNDWHLATNQHHDPIINKEKHPYKIKVIATDGNKIEEDYIKIIEQAKSEILIGSAYFIPTNEIMDSLKNALKRGVAVHVLLPLKSDHPLVKEAAIPYLEEVYKHGGHINLYDAGFYHAKVMVIDQKFADLGTANFDRRSMFLNKEINTYIYNQAFIDDLRSAYLKDSKDAIIFNSEWLASRSLKIRINQQIAKLVRPLL</sequence>
<evidence type="ECO:0000256" key="8">
    <source>
        <dbReference type="NCBIfam" id="TIGR04265"/>
    </source>
</evidence>
<dbReference type="NCBIfam" id="TIGR04265">
    <property type="entry name" value="bac_cardiolipin"/>
    <property type="match status" value="1"/>
</dbReference>
<feature type="transmembrane region" description="Helical" evidence="9">
    <location>
        <begin position="6"/>
        <end position="24"/>
    </location>
</feature>
<dbReference type="PANTHER" id="PTHR21248">
    <property type="entry name" value="CARDIOLIPIN SYNTHASE"/>
    <property type="match status" value="1"/>
</dbReference>
<keyword evidence="4 9" id="KW-0812">Transmembrane</keyword>
<evidence type="ECO:0000256" key="3">
    <source>
        <dbReference type="ARBA" id="ARBA00022679"/>
    </source>
</evidence>
<dbReference type="InterPro" id="IPR025202">
    <property type="entry name" value="PLD-like_dom"/>
</dbReference>
<accession>A0ABW2ELF0</accession>
<keyword evidence="2" id="KW-1003">Cell membrane</keyword>
<evidence type="ECO:0000256" key="7">
    <source>
        <dbReference type="ARBA" id="ARBA00023136"/>
    </source>
</evidence>
<dbReference type="PANTHER" id="PTHR21248:SF7">
    <property type="entry name" value="MINOR CARDIOLIPIN SYNTHASE CLSB"/>
    <property type="match status" value="1"/>
</dbReference>
<comment type="caution">
    <text evidence="11">The sequence shown here is derived from an EMBL/GenBank/DDBJ whole genome shotgun (WGS) entry which is preliminary data.</text>
</comment>
<reference evidence="12" key="1">
    <citation type="journal article" date="2019" name="Int. J. Syst. Evol. Microbiol.">
        <title>The Global Catalogue of Microorganisms (GCM) 10K type strain sequencing project: providing services to taxonomists for standard genome sequencing and annotation.</title>
        <authorList>
            <consortium name="The Broad Institute Genomics Platform"/>
            <consortium name="The Broad Institute Genome Sequencing Center for Infectious Disease"/>
            <person name="Wu L."/>
            <person name="Ma J."/>
        </authorList>
    </citation>
    <scope>NUCLEOTIDE SEQUENCE [LARGE SCALE GENOMIC DNA]</scope>
    <source>
        <strain evidence="12">CGMCC 4.1621</strain>
    </source>
</reference>
<dbReference type="RefSeq" id="WP_204708216.1">
    <property type="nucleotide sequence ID" value="NZ_JBHSZV010000025.1"/>
</dbReference>
<evidence type="ECO:0000256" key="5">
    <source>
        <dbReference type="ARBA" id="ARBA00022737"/>
    </source>
</evidence>
<dbReference type="EC" id="2.7.8.-" evidence="8"/>
<dbReference type="Proteomes" id="UP001596410">
    <property type="component" value="Unassembled WGS sequence"/>
</dbReference>
<dbReference type="Pfam" id="PF13091">
    <property type="entry name" value="PLDc_2"/>
    <property type="match status" value="2"/>
</dbReference>
<dbReference type="EMBL" id="JBHSZV010000025">
    <property type="protein sequence ID" value="MFC7062286.1"/>
    <property type="molecule type" value="Genomic_DNA"/>
</dbReference>
<comment type="subcellular location">
    <subcellularLocation>
        <location evidence="1">Cell membrane</location>
    </subcellularLocation>
</comment>
<name>A0ABW2ELF0_9BACI</name>
<evidence type="ECO:0000259" key="10">
    <source>
        <dbReference type="PROSITE" id="PS50035"/>
    </source>
</evidence>
<feature type="domain" description="PLD phosphodiesterase" evidence="10">
    <location>
        <begin position="309"/>
        <end position="336"/>
    </location>
</feature>
<evidence type="ECO:0000256" key="4">
    <source>
        <dbReference type="ARBA" id="ARBA00022692"/>
    </source>
</evidence>
<proteinExistence type="predicted"/>
<feature type="domain" description="PLD phosphodiesterase" evidence="10">
    <location>
        <begin position="141"/>
        <end position="168"/>
    </location>
</feature>
<dbReference type="InterPro" id="IPR022924">
    <property type="entry name" value="Cardiolipin_synthase"/>
</dbReference>
<keyword evidence="5" id="KW-0677">Repeat</keyword>
<dbReference type="CDD" id="cd09110">
    <property type="entry name" value="PLDc_CLS_1"/>
    <property type="match status" value="1"/>
</dbReference>